<organism evidence="9">
    <name type="scientific">Selaginella moellendorffii</name>
    <name type="common">Spikemoss</name>
    <dbReference type="NCBI Taxonomy" id="88036"/>
    <lineage>
        <taxon>Eukaryota</taxon>
        <taxon>Viridiplantae</taxon>
        <taxon>Streptophyta</taxon>
        <taxon>Embryophyta</taxon>
        <taxon>Tracheophyta</taxon>
        <taxon>Lycopodiopsida</taxon>
        <taxon>Selaginellales</taxon>
        <taxon>Selaginellaceae</taxon>
        <taxon>Selaginella</taxon>
    </lineage>
</organism>
<evidence type="ECO:0000256" key="5">
    <source>
        <dbReference type="ARBA" id="ARBA00047960"/>
    </source>
</evidence>
<name>A0A089N2W5_SELML</name>
<dbReference type="SFLD" id="SFLDG00358">
    <property type="entry name" value="Main_(cytGST)"/>
    <property type="match status" value="1"/>
</dbReference>
<dbReference type="PANTHER" id="PTHR44420">
    <property type="entry name" value="GLUTATHIONE S-TRANSFERASE DHAR2-RELATED"/>
    <property type="match status" value="1"/>
</dbReference>
<dbReference type="InterPro" id="IPR036282">
    <property type="entry name" value="Glutathione-S-Trfase_C_sf"/>
</dbReference>
<dbReference type="PANTHER" id="PTHR44420:SF5">
    <property type="entry name" value="GLUTATHIONE DEHYDROGENASE (ASCORBATE)"/>
    <property type="match status" value="1"/>
</dbReference>
<dbReference type="Pfam" id="PF13409">
    <property type="entry name" value="GST_N_2"/>
    <property type="match status" value="1"/>
</dbReference>
<feature type="domain" description="GST C-terminal" evidence="8">
    <location>
        <begin position="115"/>
        <end position="276"/>
    </location>
</feature>
<gene>
    <name evidence="9" type="primary">DHAR2</name>
</gene>
<evidence type="ECO:0000259" key="8">
    <source>
        <dbReference type="PROSITE" id="PS50405"/>
    </source>
</evidence>
<keyword evidence="1" id="KW-0216">Detoxification</keyword>
<evidence type="ECO:0000256" key="1">
    <source>
        <dbReference type="ARBA" id="ARBA00022575"/>
    </source>
</evidence>
<comment type="similarity">
    <text evidence="4">Belongs to the GST superfamily. DHAR family.</text>
</comment>
<dbReference type="InterPro" id="IPR044627">
    <property type="entry name" value="DHAR1/2/3/4"/>
</dbReference>
<protein>
    <submittedName>
        <fullName evidence="9">Dehydroascorbate reductase</fullName>
        <ecNumber evidence="9">1.8.5.1</ecNumber>
    </submittedName>
</protein>
<dbReference type="CDD" id="cd03201">
    <property type="entry name" value="GST_C_DHAR"/>
    <property type="match status" value="1"/>
</dbReference>
<feature type="domain" description="GST N-terminal" evidence="7">
    <location>
        <begin position="57"/>
        <end position="136"/>
    </location>
</feature>
<dbReference type="InterPro" id="IPR036249">
    <property type="entry name" value="Thioredoxin-like_sf"/>
</dbReference>
<dbReference type="SUPFAM" id="SSF47616">
    <property type="entry name" value="GST C-terminal domain-like"/>
    <property type="match status" value="1"/>
</dbReference>
<keyword evidence="3 9" id="KW-0560">Oxidoreductase</keyword>
<keyword evidence="2" id="KW-0808">Transferase</keyword>
<dbReference type="Gene3D" id="1.20.1050.10">
    <property type="match status" value="1"/>
</dbReference>
<dbReference type="PROSITE" id="PS50405">
    <property type="entry name" value="GST_CTER"/>
    <property type="match status" value="1"/>
</dbReference>
<comment type="catalytic activity">
    <reaction evidence="6">
        <text>L-dehydroascorbate + 2 glutathione = glutathione disulfide + L-ascorbate</text>
        <dbReference type="Rhea" id="RHEA:24424"/>
        <dbReference type="ChEBI" id="CHEBI:38290"/>
        <dbReference type="ChEBI" id="CHEBI:57925"/>
        <dbReference type="ChEBI" id="CHEBI:58297"/>
        <dbReference type="ChEBI" id="CHEBI:58539"/>
        <dbReference type="EC" id="1.8.5.1"/>
    </reaction>
</comment>
<dbReference type="CDD" id="cd00570">
    <property type="entry name" value="GST_N_family"/>
    <property type="match status" value="1"/>
</dbReference>
<reference evidence="9" key="1">
    <citation type="submission" date="2014-06" db="EMBL/GenBank/DDBJ databases">
        <title>Functional Divergence of Dehydroascorbate Reductase Gene Family in Land Plants.</title>
        <authorList>
            <person name="Yang Z.-L."/>
            <person name="Yang H.-L."/>
        </authorList>
    </citation>
    <scope>NUCLEOTIDE SEQUENCE</scope>
</reference>
<accession>A0A089N2W5</accession>
<dbReference type="Gene3D" id="3.40.30.10">
    <property type="entry name" value="Glutaredoxin"/>
    <property type="match status" value="1"/>
</dbReference>
<dbReference type="EMBL" id="KM061721">
    <property type="protein sequence ID" value="AIQ78401.1"/>
    <property type="molecule type" value="mRNA"/>
</dbReference>
<dbReference type="AlphaFoldDB" id="A0A089N2W5"/>
<evidence type="ECO:0000256" key="4">
    <source>
        <dbReference type="ARBA" id="ARBA00024194"/>
    </source>
</evidence>
<dbReference type="SUPFAM" id="SSF52833">
    <property type="entry name" value="Thioredoxin-like"/>
    <property type="match status" value="1"/>
</dbReference>
<evidence type="ECO:0000256" key="2">
    <source>
        <dbReference type="ARBA" id="ARBA00022679"/>
    </source>
</evidence>
<evidence type="ECO:0000313" key="9">
    <source>
        <dbReference type="EMBL" id="AIQ78401.1"/>
    </source>
</evidence>
<dbReference type="GO" id="GO:0004364">
    <property type="term" value="F:glutathione transferase activity"/>
    <property type="evidence" value="ECO:0007669"/>
    <property type="project" value="UniProtKB-EC"/>
</dbReference>
<evidence type="ECO:0000256" key="6">
    <source>
        <dbReference type="ARBA" id="ARBA00049544"/>
    </source>
</evidence>
<dbReference type="InterPro" id="IPR010987">
    <property type="entry name" value="Glutathione-S-Trfase_C-like"/>
</dbReference>
<dbReference type="GO" id="GO:0033355">
    <property type="term" value="P:ascorbate glutathione cycle"/>
    <property type="evidence" value="ECO:0007669"/>
    <property type="project" value="InterPro"/>
</dbReference>
<dbReference type="Pfam" id="PF13410">
    <property type="entry name" value="GST_C_2"/>
    <property type="match status" value="1"/>
</dbReference>
<dbReference type="PROSITE" id="PS50404">
    <property type="entry name" value="GST_NTER"/>
    <property type="match status" value="1"/>
</dbReference>
<sequence>MAATIAPLQSVCFASSRLSRVSWSSSFSRSRRFTRRVSAMASQDVDLEVFGKAATGTGSPSNQRGDCPFSQRVYMVLEEKHLPYKATYVEEGPNKPDWFMQHNPSGLMPVLRDAADWIQDSDKIFEHVENKFKEPSLKTPDEFKSVGAGIFPAFTNWLKSKDRSAPAKQEFINELTALDEHLKKHGPYIAGKNPTDSDFALAPKLRHARVALKHFIDFVFPSYLQHVAKYIELMETRPSFKKTDSPDEMIIAGWQTKFDLPDKIDKNSGQEKKTAFTPLV</sequence>
<dbReference type="InterPro" id="IPR004045">
    <property type="entry name" value="Glutathione_S-Trfase_N"/>
</dbReference>
<proteinExistence type="evidence at transcript level"/>
<evidence type="ECO:0000259" key="7">
    <source>
        <dbReference type="PROSITE" id="PS50404"/>
    </source>
</evidence>
<dbReference type="InterPro" id="IPR040079">
    <property type="entry name" value="Glutathione_S-Trfase"/>
</dbReference>
<evidence type="ECO:0000256" key="3">
    <source>
        <dbReference type="ARBA" id="ARBA00023002"/>
    </source>
</evidence>
<comment type="catalytic activity">
    <reaction evidence="5">
        <text>RX + glutathione = an S-substituted glutathione + a halide anion + H(+)</text>
        <dbReference type="Rhea" id="RHEA:16437"/>
        <dbReference type="ChEBI" id="CHEBI:15378"/>
        <dbReference type="ChEBI" id="CHEBI:16042"/>
        <dbReference type="ChEBI" id="CHEBI:17792"/>
        <dbReference type="ChEBI" id="CHEBI:57925"/>
        <dbReference type="ChEBI" id="CHEBI:90779"/>
        <dbReference type="EC" id="2.5.1.18"/>
    </reaction>
</comment>
<dbReference type="SFLD" id="SFLDS00019">
    <property type="entry name" value="Glutathione_Transferase_(cytos"/>
    <property type="match status" value="1"/>
</dbReference>
<dbReference type="SMR" id="A0A089N2W5"/>
<dbReference type="GO" id="GO:0045174">
    <property type="term" value="F:glutathione dehydrogenase (ascorbate) activity"/>
    <property type="evidence" value="ECO:0007669"/>
    <property type="project" value="UniProtKB-EC"/>
</dbReference>
<dbReference type="EC" id="1.8.5.1" evidence="9"/>